<reference evidence="1 2" key="1">
    <citation type="submission" date="2021-06" db="EMBL/GenBank/DDBJ databases">
        <authorList>
            <person name="Palmer J.M."/>
        </authorList>
    </citation>
    <scope>NUCLEOTIDE SEQUENCE [LARGE SCALE GENOMIC DNA]</scope>
    <source>
        <strain evidence="2">if_2019</strain>
        <tissue evidence="1">Muscle</tissue>
    </source>
</reference>
<proteinExistence type="predicted"/>
<organism evidence="1 2">
    <name type="scientific">Ilyodon furcidens</name>
    <name type="common">goldbreast splitfin</name>
    <dbReference type="NCBI Taxonomy" id="33524"/>
    <lineage>
        <taxon>Eukaryota</taxon>
        <taxon>Metazoa</taxon>
        <taxon>Chordata</taxon>
        <taxon>Craniata</taxon>
        <taxon>Vertebrata</taxon>
        <taxon>Euteleostomi</taxon>
        <taxon>Actinopterygii</taxon>
        <taxon>Neopterygii</taxon>
        <taxon>Teleostei</taxon>
        <taxon>Neoteleostei</taxon>
        <taxon>Acanthomorphata</taxon>
        <taxon>Ovalentaria</taxon>
        <taxon>Atherinomorphae</taxon>
        <taxon>Cyprinodontiformes</taxon>
        <taxon>Goodeidae</taxon>
        <taxon>Ilyodon</taxon>
    </lineage>
</organism>
<dbReference type="Proteomes" id="UP001482620">
    <property type="component" value="Unassembled WGS sequence"/>
</dbReference>
<name>A0ABV0UYN0_9TELE</name>
<accession>A0ABV0UYN0</accession>
<keyword evidence="2" id="KW-1185">Reference proteome</keyword>
<comment type="caution">
    <text evidence="1">The sequence shown here is derived from an EMBL/GenBank/DDBJ whole genome shotgun (WGS) entry which is preliminary data.</text>
</comment>
<sequence>MTSQNSVTSWVLPVSQHITAQSSTIMDFQSVQYSPSESSLTLPCNVTTTRVLLGFNATDQYRVVHYHEAEGKLTIIKAQLRSDTEENRCGCLFVWSLLGYAVFRVICMHNKQFNFCLI</sequence>
<gene>
    <name evidence="1" type="ORF">ILYODFUR_038326</name>
</gene>
<evidence type="ECO:0000313" key="2">
    <source>
        <dbReference type="Proteomes" id="UP001482620"/>
    </source>
</evidence>
<protein>
    <submittedName>
        <fullName evidence="1">Uncharacterized protein</fullName>
    </submittedName>
</protein>
<evidence type="ECO:0000313" key="1">
    <source>
        <dbReference type="EMBL" id="MEQ2250278.1"/>
    </source>
</evidence>
<dbReference type="EMBL" id="JAHRIQ010090452">
    <property type="protein sequence ID" value="MEQ2250278.1"/>
    <property type="molecule type" value="Genomic_DNA"/>
</dbReference>